<comment type="caution">
    <text evidence="1">The sequence shown here is derived from an EMBL/GenBank/DDBJ whole genome shotgun (WGS) entry which is preliminary data.</text>
</comment>
<dbReference type="AlphaFoldDB" id="A0ABD2AD82"/>
<organism evidence="1 2">
    <name type="scientific">Vespula squamosa</name>
    <name type="common">Southern yellow jacket</name>
    <name type="synonym">Wasp</name>
    <dbReference type="NCBI Taxonomy" id="30214"/>
    <lineage>
        <taxon>Eukaryota</taxon>
        <taxon>Metazoa</taxon>
        <taxon>Ecdysozoa</taxon>
        <taxon>Arthropoda</taxon>
        <taxon>Hexapoda</taxon>
        <taxon>Insecta</taxon>
        <taxon>Pterygota</taxon>
        <taxon>Neoptera</taxon>
        <taxon>Endopterygota</taxon>
        <taxon>Hymenoptera</taxon>
        <taxon>Apocrita</taxon>
        <taxon>Aculeata</taxon>
        <taxon>Vespoidea</taxon>
        <taxon>Vespidae</taxon>
        <taxon>Vespinae</taxon>
        <taxon>Vespula</taxon>
    </lineage>
</organism>
<gene>
    <name evidence="1" type="ORF">V1478_012455</name>
</gene>
<evidence type="ECO:0000313" key="2">
    <source>
        <dbReference type="Proteomes" id="UP001607302"/>
    </source>
</evidence>
<sequence length="137" mass="16051">MSIKSLKTTNIVQSRISSRSSVSPNDYNMCGLMYRSYFMFVYKIDLRIRYVSVNVTFLIVPDNTRAYATLLGVSRNWELRPTEARRFSQRYQLMLVDARDNSTCTSSIAKMLKFHVFCNPKDTEYLNLNNSIEYLKN</sequence>
<accession>A0ABD2AD82</accession>
<protein>
    <submittedName>
        <fullName evidence="1">Uncharacterized protein</fullName>
    </submittedName>
</protein>
<proteinExistence type="predicted"/>
<dbReference type="Proteomes" id="UP001607302">
    <property type="component" value="Unassembled WGS sequence"/>
</dbReference>
<evidence type="ECO:0000313" key="1">
    <source>
        <dbReference type="EMBL" id="KAL2718579.1"/>
    </source>
</evidence>
<name>A0ABD2AD82_VESSQ</name>
<dbReference type="EMBL" id="JAUDFV010000152">
    <property type="protein sequence ID" value="KAL2718579.1"/>
    <property type="molecule type" value="Genomic_DNA"/>
</dbReference>
<keyword evidence="2" id="KW-1185">Reference proteome</keyword>
<reference evidence="1 2" key="1">
    <citation type="journal article" date="2024" name="Ann. Entomol. Soc. Am.">
        <title>Genomic analyses of the southern and eastern yellowjacket wasps (Hymenoptera: Vespidae) reveal evolutionary signatures of social life.</title>
        <authorList>
            <person name="Catto M.A."/>
            <person name="Caine P.B."/>
            <person name="Orr S.E."/>
            <person name="Hunt B.G."/>
            <person name="Goodisman M.A.D."/>
        </authorList>
    </citation>
    <scope>NUCLEOTIDE SEQUENCE [LARGE SCALE GENOMIC DNA]</scope>
    <source>
        <strain evidence="1">233</strain>
        <tissue evidence="1">Head and thorax</tissue>
    </source>
</reference>